<evidence type="ECO:0000259" key="17">
    <source>
        <dbReference type="PROSITE" id="PS50011"/>
    </source>
</evidence>
<dbReference type="Gene3D" id="3.30.200.20">
    <property type="entry name" value="Phosphorylase Kinase, domain 1"/>
    <property type="match status" value="1"/>
</dbReference>
<dbReference type="PROSITE" id="PS00107">
    <property type="entry name" value="PROTEIN_KINASE_ATP"/>
    <property type="match status" value="1"/>
</dbReference>
<keyword evidence="7 14" id="KW-0547">Nucleotide-binding</keyword>
<dbReference type="Proteomes" id="UP001634393">
    <property type="component" value="Unassembled WGS sequence"/>
</dbReference>
<dbReference type="Gene3D" id="1.10.510.10">
    <property type="entry name" value="Transferase(Phosphotransferase) domain 1"/>
    <property type="match status" value="1"/>
</dbReference>
<keyword evidence="8" id="KW-0418">Kinase</keyword>
<comment type="catalytic activity">
    <reaction evidence="12">
        <text>L-threonyl-[protein] + ATP = O-phospho-L-threonyl-[protein] + ADP + H(+)</text>
        <dbReference type="Rhea" id="RHEA:46608"/>
        <dbReference type="Rhea" id="RHEA-COMP:11060"/>
        <dbReference type="Rhea" id="RHEA-COMP:11605"/>
        <dbReference type="ChEBI" id="CHEBI:15378"/>
        <dbReference type="ChEBI" id="CHEBI:30013"/>
        <dbReference type="ChEBI" id="CHEBI:30616"/>
        <dbReference type="ChEBI" id="CHEBI:61977"/>
        <dbReference type="ChEBI" id="CHEBI:456216"/>
        <dbReference type="EC" id="2.7.11.1"/>
    </reaction>
</comment>
<dbReference type="PRINTS" id="PR01218">
    <property type="entry name" value="PSTLEXTENSIN"/>
</dbReference>
<evidence type="ECO:0000256" key="3">
    <source>
        <dbReference type="ARBA" id="ARBA00022475"/>
    </source>
</evidence>
<feature type="region of interest" description="Disordered" evidence="15">
    <location>
        <begin position="1"/>
        <end position="277"/>
    </location>
</feature>
<dbReference type="GO" id="GO:0005886">
    <property type="term" value="C:plasma membrane"/>
    <property type="evidence" value="ECO:0007669"/>
    <property type="project" value="UniProtKB-SubCell"/>
</dbReference>
<evidence type="ECO:0000256" key="9">
    <source>
        <dbReference type="ARBA" id="ARBA00022840"/>
    </source>
</evidence>
<evidence type="ECO:0000256" key="11">
    <source>
        <dbReference type="ARBA" id="ARBA00023136"/>
    </source>
</evidence>
<sequence length="712" mass="74805">MAARSPSPNSSPSAIPPAPPTNSTPPSGSNPEQTNNTPPPSSSSPPPPSTSSPPPSQSSPPPVPSAPPPSPPQSPPPAPPPTPPSSPPPSPPVSPPPSPPAAPPPTTNSPPPPTLSPPPPSKSSPPQESPAPPVAPPPSPPVVSPPPTTNPSPPSPPAVSPPPTTNPSPPTTSTPPPPVGRPPRHSPPSPPLPPPPTGTPPAPPISSPPPDSSASPPPVPSSSLPPSTSPPPPFNNSSVNGSTLASPVPSLPMEKPIAGSTQSSPNIPSNETSGNSGGLGAGGRAAIGSFVGLFALTLVVMAVWFVHRRKKRNERFGLNYMMPSPFASEKSDSSFLRPLHSAQLAGSGSAKNIIYSPDGGMGSSRSWFTYEELSEATNGFSAILGEGGFGCVYKGVLVDGREVAVKQLKDGGGQGEREFRAEVEIISRIHHRHLVSLVGYCTAETQRLLVYDYVPNDTLHHHLHGKGKPVMNWSNRVKAATGSARGLAYLHEDCQPRIIHRDIKSTNILLDNNFEAKVADFGLARLALELDLHTHVSTRVMGTFGYLAPEYASTGKLTEKSDVFSFGVVLLELITGRKPVDSSQPLGDESLVEWARPLLHQALETEDFGDLVDPKLEKNFIAGEMFRMIEAAAACVRHLASKRPKMSQIVRALDSMEEMADLNNGMKPGQSGIFDSREHSAQIRMFQRMAFGSQDNSSEFYNNSQSSWGSNL</sequence>
<dbReference type="EC" id="2.7.11.1" evidence="2"/>
<dbReference type="InterPro" id="IPR003882">
    <property type="entry name" value="Pistil_extensin"/>
</dbReference>
<organism evidence="18 19">
    <name type="scientific">Penstemon smallii</name>
    <dbReference type="NCBI Taxonomy" id="265156"/>
    <lineage>
        <taxon>Eukaryota</taxon>
        <taxon>Viridiplantae</taxon>
        <taxon>Streptophyta</taxon>
        <taxon>Embryophyta</taxon>
        <taxon>Tracheophyta</taxon>
        <taxon>Spermatophyta</taxon>
        <taxon>Magnoliopsida</taxon>
        <taxon>eudicotyledons</taxon>
        <taxon>Gunneridae</taxon>
        <taxon>Pentapetalae</taxon>
        <taxon>asterids</taxon>
        <taxon>lamiids</taxon>
        <taxon>Lamiales</taxon>
        <taxon>Plantaginaceae</taxon>
        <taxon>Cheloneae</taxon>
        <taxon>Penstemon</taxon>
    </lineage>
</organism>
<gene>
    <name evidence="18" type="ORF">ACJIZ3_014804</name>
</gene>
<feature type="compositionally biased region" description="Polar residues" evidence="15">
    <location>
        <begin position="259"/>
        <end position="272"/>
    </location>
</feature>
<dbReference type="PANTHER" id="PTHR47982">
    <property type="entry name" value="PROLINE-RICH RECEPTOR-LIKE PROTEIN KINASE PERK4"/>
    <property type="match status" value="1"/>
</dbReference>
<dbReference type="EMBL" id="JBJXBP010000008">
    <property type="protein sequence ID" value="KAL3813536.1"/>
    <property type="molecule type" value="Genomic_DNA"/>
</dbReference>
<keyword evidence="6 16" id="KW-0812">Transmembrane</keyword>
<feature type="transmembrane region" description="Helical" evidence="16">
    <location>
        <begin position="285"/>
        <end position="306"/>
    </location>
</feature>
<evidence type="ECO:0000256" key="15">
    <source>
        <dbReference type="SAM" id="MobiDB-lite"/>
    </source>
</evidence>
<dbReference type="InterPro" id="IPR008271">
    <property type="entry name" value="Ser/Thr_kinase_AS"/>
</dbReference>
<keyword evidence="11 16" id="KW-0472">Membrane</keyword>
<dbReference type="InterPro" id="IPR011009">
    <property type="entry name" value="Kinase-like_dom_sf"/>
</dbReference>
<name>A0ABD3RS97_9LAMI</name>
<feature type="compositionally biased region" description="Polar residues" evidence="15">
    <location>
        <begin position="235"/>
        <end position="245"/>
    </location>
</feature>
<evidence type="ECO:0000313" key="19">
    <source>
        <dbReference type="Proteomes" id="UP001634393"/>
    </source>
</evidence>
<feature type="compositionally biased region" description="Pro residues" evidence="15">
    <location>
        <begin position="37"/>
        <end position="220"/>
    </location>
</feature>
<dbReference type="FunFam" id="3.30.200.20:FF:000212">
    <property type="entry name" value="Proline-rich receptor-like protein kinase PERK8"/>
    <property type="match status" value="1"/>
</dbReference>
<feature type="compositionally biased region" description="Low complexity" evidence="15">
    <location>
        <begin position="1"/>
        <end position="13"/>
    </location>
</feature>
<dbReference type="PROSITE" id="PS00108">
    <property type="entry name" value="PROTEIN_KINASE_ST"/>
    <property type="match status" value="1"/>
</dbReference>
<dbReference type="InterPro" id="IPR001245">
    <property type="entry name" value="Ser-Thr/Tyr_kinase_cat_dom"/>
</dbReference>
<dbReference type="CDD" id="cd14066">
    <property type="entry name" value="STKc_IRAK"/>
    <property type="match status" value="1"/>
</dbReference>
<dbReference type="PANTHER" id="PTHR47982:SF32">
    <property type="entry name" value="NON-SPECIFIC SERINE_THREONINE PROTEIN KINASE"/>
    <property type="match status" value="1"/>
</dbReference>
<dbReference type="Pfam" id="PF07714">
    <property type="entry name" value="PK_Tyr_Ser-Thr"/>
    <property type="match status" value="1"/>
</dbReference>
<keyword evidence="9 14" id="KW-0067">ATP-binding</keyword>
<dbReference type="GO" id="GO:0004674">
    <property type="term" value="F:protein serine/threonine kinase activity"/>
    <property type="evidence" value="ECO:0007669"/>
    <property type="project" value="UniProtKB-KW"/>
</dbReference>
<dbReference type="FunFam" id="1.10.510.10:FF:000173">
    <property type="entry name" value="proline-rich receptor-like protein kinase PERK8"/>
    <property type="match status" value="1"/>
</dbReference>
<evidence type="ECO:0000256" key="7">
    <source>
        <dbReference type="ARBA" id="ARBA00022741"/>
    </source>
</evidence>
<comment type="catalytic activity">
    <reaction evidence="13">
        <text>L-seryl-[protein] + ATP = O-phospho-L-seryl-[protein] + ADP + H(+)</text>
        <dbReference type="Rhea" id="RHEA:17989"/>
        <dbReference type="Rhea" id="RHEA-COMP:9863"/>
        <dbReference type="Rhea" id="RHEA-COMP:11604"/>
        <dbReference type="ChEBI" id="CHEBI:15378"/>
        <dbReference type="ChEBI" id="CHEBI:29999"/>
        <dbReference type="ChEBI" id="CHEBI:30616"/>
        <dbReference type="ChEBI" id="CHEBI:83421"/>
        <dbReference type="ChEBI" id="CHEBI:456216"/>
        <dbReference type="EC" id="2.7.11.1"/>
    </reaction>
</comment>
<protein>
    <recommendedName>
        <fullName evidence="2">non-specific serine/threonine protein kinase</fullName>
        <ecNumber evidence="2">2.7.11.1</ecNumber>
    </recommendedName>
</protein>
<evidence type="ECO:0000313" key="18">
    <source>
        <dbReference type="EMBL" id="KAL3813536.1"/>
    </source>
</evidence>
<evidence type="ECO:0000256" key="5">
    <source>
        <dbReference type="ARBA" id="ARBA00022679"/>
    </source>
</evidence>
<dbReference type="GO" id="GO:0005524">
    <property type="term" value="F:ATP binding"/>
    <property type="evidence" value="ECO:0007669"/>
    <property type="project" value="UniProtKB-UniRule"/>
</dbReference>
<dbReference type="SMART" id="SM00220">
    <property type="entry name" value="S_TKc"/>
    <property type="match status" value="1"/>
</dbReference>
<evidence type="ECO:0000256" key="2">
    <source>
        <dbReference type="ARBA" id="ARBA00012513"/>
    </source>
</evidence>
<feature type="domain" description="Protein kinase" evidence="17">
    <location>
        <begin position="378"/>
        <end position="659"/>
    </location>
</feature>
<comment type="subcellular location">
    <subcellularLocation>
        <location evidence="1">Cell membrane</location>
        <topology evidence="1">Single-pass membrane protein</topology>
    </subcellularLocation>
</comment>
<dbReference type="AlphaFoldDB" id="A0ABD3RS97"/>
<dbReference type="InterPro" id="IPR017441">
    <property type="entry name" value="Protein_kinase_ATP_BS"/>
</dbReference>
<reference evidence="18 19" key="1">
    <citation type="submission" date="2024-12" db="EMBL/GenBank/DDBJ databases">
        <title>The unique morphological basis and parallel evolutionary history of personate flowers in Penstemon.</title>
        <authorList>
            <person name="Depatie T.H."/>
            <person name="Wessinger C.A."/>
        </authorList>
    </citation>
    <scope>NUCLEOTIDE SEQUENCE [LARGE SCALE GENOMIC DNA]</scope>
    <source>
        <strain evidence="18">WTNN_2</strain>
        <tissue evidence="18">Leaf</tissue>
    </source>
</reference>
<evidence type="ECO:0000256" key="8">
    <source>
        <dbReference type="ARBA" id="ARBA00022777"/>
    </source>
</evidence>
<evidence type="ECO:0000256" key="14">
    <source>
        <dbReference type="PROSITE-ProRule" id="PRU10141"/>
    </source>
</evidence>
<keyword evidence="10 16" id="KW-1133">Transmembrane helix</keyword>
<accession>A0ABD3RS97</accession>
<dbReference type="InterPro" id="IPR047117">
    <property type="entry name" value="PERK1-13-like"/>
</dbReference>
<dbReference type="PROSITE" id="PS50011">
    <property type="entry name" value="PROTEIN_KINASE_DOM"/>
    <property type="match status" value="1"/>
</dbReference>
<comment type="caution">
    <text evidence="18">The sequence shown here is derived from an EMBL/GenBank/DDBJ whole genome shotgun (WGS) entry which is preliminary data.</text>
</comment>
<proteinExistence type="predicted"/>
<evidence type="ECO:0000256" key="1">
    <source>
        <dbReference type="ARBA" id="ARBA00004162"/>
    </source>
</evidence>
<evidence type="ECO:0000256" key="12">
    <source>
        <dbReference type="ARBA" id="ARBA00047899"/>
    </source>
</evidence>
<evidence type="ECO:0000256" key="10">
    <source>
        <dbReference type="ARBA" id="ARBA00022989"/>
    </source>
</evidence>
<evidence type="ECO:0000256" key="6">
    <source>
        <dbReference type="ARBA" id="ARBA00022692"/>
    </source>
</evidence>
<keyword evidence="19" id="KW-1185">Reference proteome</keyword>
<evidence type="ECO:0000256" key="4">
    <source>
        <dbReference type="ARBA" id="ARBA00022527"/>
    </source>
</evidence>
<keyword evidence="5" id="KW-0808">Transferase</keyword>
<feature type="compositionally biased region" description="Pro residues" evidence="15">
    <location>
        <begin position="14"/>
        <end position="23"/>
    </location>
</feature>
<dbReference type="SUPFAM" id="SSF56112">
    <property type="entry name" value="Protein kinase-like (PK-like)"/>
    <property type="match status" value="1"/>
</dbReference>
<keyword evidence="4" id="KW-0723">Serine/threonine-protein kinase</keyword>
<evidence type="ECO:0000256" key="16">
    <source>
        <dbReference type="SAM" id="Phobius"/>
    </source>
</evidence>
<feature type="binding site" evidence="14">
    <location>
        <position position="406"/>
    </location>
    <ligand>
        <name>ATP</name>
        <dbReference type="ChEBI" id="CHEBI:30616"/>
    </ligand>
</feature>
<evidence type="ECO:0000256" key="13">
    <source>
        <dbReference type="ARBA" id="ARBA00048679"/>
    </source>
</evidence>
<dbReference type="InterPro" id="IPR000719">
    <property type="entry name" value="Prot_kinase_dom"/>
</dbReference>
<keyword evidence="3" id="KW-1003">Cell membrane</keyword>